<dbReference type="InterPro" id="IPR001375">
    <property type="entry name" value="Peptidase_S9_cat"/>
</dbReference>
<dbReference type="PANTHER" id="PTHR11731:SF193">
    <property type="entry name" value="DIPEPTIDYL PEPTIDASE 9"/>
    <property type="match status" value="1"/>
</dbReference>
<dbReference type="PANTHER" id="PTHR11731">
    <property type="entry name" value="PROTEASE FAMILY S9B,C DIPEPTIDYL-PEPTIDASE IV-RELATED"/>
    <property type="match status" value="1"/>
</dbReference>
<comment type="caution">
    <text evidence="3">The sequence shown here is derived from an EMBL/GenBank/DDBJ whole genome shotgun (WGS) entry which is preliminary data.</text>
</comment>
<sequence length="699" mass="76233">MNTRRTLRIEDLGIRPVPGMTLPTQAAFSPSGALLYYLAPGPDQRLALFVFDLKRETERLIVAAPAVDDDGPETLEEELRKQRLRQTLGGIGSFRILDEASAIVNIGGALRLVDLSDGSEQGGYDLSGLVQVQGYSGDRLIATTGRAIVLAYRDGHRETLVAVAGEGMSIGVAEYVAQEELGRMTGLWLDPSGRYLAYTEIDESRITPHRIVRTDVHPNVVEEYRYPFAGAANAHVALCLVELESRARTVIEHVDDQGYLANVVWLDSDQLTFSTLNRAQSRLNRSIYRVSDQSRLVLGIEQGNPWVNLPEREFAFEGDLLTTSEARGDCRLVRLRADGTQLEVGDMVLRRLLGVEGTTALVVATGETPVQEWLYRVDLTTGGYERLAGEYGVAFGVLAPSGDSVLVEASSRDLSPVALVHTNKSITVLRSTHAPFDLCTPEFFEIEASTGETLYGALYLPAEDTAKGAPLIVSVYGGPRAQLVTDSYGLTLDLQAQYLASRGAVVLKLDNRGSYGRGRAFEAYLHGGFGAVELADQLEAVAYCQHHYGTDPERVGIYGWSYGGYLTLIAMTRAPEVFKVGVAGAPCVDFRWYDTAYTERYLGNPAENPEAYDATSVLGSLGGLRGRLLVIHGLMDENVHFGHTASLLARAHELGREPELVVLPGSRHAPVDTASLTRLARSRSKFLLEHLGLSTEETS</sequence>
<keyword evidence="4" id="KW-1185">Reference proteome</keyword>
<dbReference type="Pfam" id="PF00326">
    <property type="entry name" value="Peptidase_S9"/>
    <property type="match status" value="1"/>
</dbReference>
<evidence type="ECO:0000259" key="2">
    <source>
        <dbReference type="Pfam" id="PF00930"/>
    </source>
</evidence>
<gene>
    <name evidence="3" type="ORF">AB6A68_13090</name>
</gene>
<proteinExistence type="predicted"/>
<dbReference type="SUPFAM" id="SSF53474">
    <property type="entry name" value="alpha/beta-Hydrolases"/>
    <property type="match status" value="1"/>
</dbReference>
<reference evidence="3 4" key="1">
    <citation type="submission" date="2024-07" db="EMBL/GenBank/DDBJ databases">
        <title>Draft Genome Sequence of Ferrimicrobium acidiphilum Strain YE2023, Isolated from a Pulp of Bioleach Reactor.</title>
        <authorList>
            <person name="Elkina Y.A."/>
            <person name="Bulaeva A.G."/>
            <person name="Beletsky A.V."/>
            <person name="Mardanov A.V."/>
        </authorList>
    </citation>
    <scope>NUCLEOTIDE SEQUENCE [LARGE SCALE GENOMIC DNA]</scope>
    <source>
        <strain evidence="3 4">YE2023</strain>
    </source>
</reference>
<dbReference type="Gene3D" id="2.140.10.30">
    <property type="entry name" value="Dipeptidylpeptidase IV, N-terminal domain"/>
    <property type="match status" value="1"/>
</dbReference>
<protein>
    <submittedName>
        <fullName evidence="3">Prolyl oligopeptidase family serine peptidase</fullName>
    </submittedName>
</protein>
<evidence type="ECO:0000313" key="3">
    <source>
        <dbReference type="EMBL" id="MEX6430761.1"/>
    </source>
</evidence>
<name>A0ABV3Y5B1_9ACTN</name>
<dbReference type="Proteomes" id="UP001560267">
    <property type="component" value="Unassembled WGS sequence"/>
</dbReference>
<dbReference type="Gene3D" id="3.40.50.1820">
    <property type="entry name" value="alpha/beta hydrolase"/>
    <property type="match status" value="1"/>
</dbReference>
<dbReference type="InterPro" id="IPR029058">
    <property type="entry name" value="AB_hydrolase_fold"/>
</dbReference>
<dbReference type="InterPro" id="IPR002469">
    <property type="entry name" value="Peptidase_S9B_N"/>
</dbReference>
<accession>A0ABV3Y5B1</accession>
<evidence type="ECO:0000259" key="1">
    <source>
        <dbReference type="Pfam" id="PF00326"/>
    </source>
</evidence>
<feature type="domain" description="Dipeptidylpeptidase IV N-terminal" evidence="2">
    <location>
        <begin position="165"/>
        <end position="411"/>
    </location>
</feature>
<dbReference type="SUPFAM" id="SSF82171">
    <property type="entry name" value="DPP6 N-terminal domain-like"/>
    <property type="match status" value="1"/>
</dbReference>
<feature type="domain" description="Peptidase S9 prolyl oligopeptidase catalytic" evidence="1">
    <location>
        <begin position="492"/>
        <end position="692"/>
    </location>
</feature>
<organism evidence="3 4">
    <name type="scientific">Ferrimicrobium acidiphilum</name>
    <dbReference type="NCBI Taxonomy" id="121039"/>
    <lineage>
        <taxon>Bacteria</taxon>
        <taxon>Bacillati</taxon>
        <taxon>Actinomycetota</taxon>
        <taxon>Acidimicrobiia</taxon>
        <taxon>Acidimicrobiales</taxon>
        <taxon>Acidimicrobiaceae</taxon>
        <taxon>Ferrimicrobium</taxon>
    </lineage>
</organism>
<dbReference type="RefSeq" id="WP_298387554.1">
    <property type="nucleotide sequence ID" value="NZ_JBFSHR010000080.1"/>
</dbReference>
<evidence type="ECO:0000313" key="4">
    <source>
        <dbReference type="Proteomes" id="UP001560267"/>
    </source>
</evidence>
<dbReference type="InterPro" id="IPR050278">
    <property type="entry name" value="Serine_Prot_S9B/DPPIV"/>
</dbReference>
<dbReference type="EMBL" id="JBFSHR010000080">
    <property type="protein sequence ID" value="MEX6430761.1"/>
    <property type="molecule type" value="Genomic_DNA"/>
</dbReference>
<dbReference type="Pfam" id="PF00930">
    <property type="entry name" value="DPPIV_N"/>
    <property type="match status" value="1"/>
</dbReference>